<dbReference type="AlphaFoldDB" id="A0A367YCH3"/>
<proteinExistence type="predicted"/>
<dbReference type="InterPro" id="IPR021211">
    <property type="entry name" value="SAM35"/>
</dbReference>
<accession>A0A367YCH3</accession>
<dbReference type="Proteomes" id="UP000253472">
    <property type="component" value="Unassembled WGS sequence"/>
</dbReference>
<keyword evidence="2" id="KW-1185">Reference proteome</keyword>
<comment type="caution">
    <text evidence="1">The sequence shown here is derived from an EMBL/GenBank/DDBJ whole genome shotgun (WGS) entry which is preliminary data.</text>
</comment>
<protein>
    <submittedName>
        <fullName evidence="1">Sorting assembly machinery subunit</fullName>
    </submittedName>
</protein>
<organism evidence="1 2">
    <name type="scientific">Candida viswanathii</name>
    <dbReference type="NCBI Taxonomy" id="5486"/>
    <lineage>
        <taxon>Eukaryota</taxon>
        <taxon>Fungi</taxon>
        <taxon>Dikarya</taxon>
        <taxon>Ascomycota</taxon>
        <taxon>Saccharomycotina</taxon>
        <taxon>Pichiomycetes</taxon>
        <taxon>Debaryomycetaceae</taxon>
        <taxon>Candida/Lodderomyces clade</taxon>
        <taxon>Candida</taxon>
    </lineage>
</organism>
<reference evidence="1 2" key="1">
    <citation type="submission" date="2018-06" db="EMBL/GenBank/DDBJ databases">
        <title>Whole genome sequencing of Candida tropicalis (genome annotated by CSBL at Korea University).</title>
        <authorList>
            <person name="Ahn J."/>
        </authorList>
    </citation>
    <scope>NUCLEOTIDE SEQUENCE [LARGE SCALE GENOMIC DNA]</scope>
    <source>
        <strain evidence="1 2">ATCC 20962</strain>
    </source>
</reference>
<evidence type="ECO:0000313" key="2">
    <source>
        <dbReference type="Proteomes" id="UP000253472"/>
    </source>
</evidence>
<dbReference type="EMBL" id="QLNQ01000024">
    <property type="protein sequence ID" value="RCK63574.1"/>
    <property type="molecule type" value="Genomic_DNA"/>
</dbReference>
<evidence type="ECO:0000313" key="1">
    <source>
        <dbReference type="EMBL" id="RCK63574.1"/>
    </source>
</evidence>
<sequence length="271" mass="30439">MPVPTLIKSLFDSVPLRTYKDDTPVIEGAGIRYFVGNSKAQLTLGVFNVFECQGRVIPTDPISLGTALILGFKNGLKLPSRDAGAASGPGIMKMSLYGSPNKALPILIETSESRTIRTLDEINHSIATNNFKDEETKLINDLIDTVFYDTWIMCVLTENPPVTQMFGLERSIVSQAEWQDFMSEVPSWNHFARRHPNLSGQHLANFYDQQLTQFERDLDLIIANLQENPNDIIRFKLAGYLIIIDHFLQSTKLGAIVSQKPFVKSCYELLN</sequence>
<name>A0A367YCH3_9ASCO</name>
<dbReference type="Pfam" id="PF10806">
    <property type="entry name" value="SAM35"/>
    <property type="match status" value="1"/>
</dbReference>
<dbReference type="OrthoDB" id="198787at2759"/>
<dbReference type="STRING" id="5486.A0A367YCH3"/>
<gene>
    <name evidence="1" type="primary">SAM35_0</name>
    <name evidence="1" type="ORF">Cantr_09551</name>
</gene>